<feature type="chain" id="PRO_5035770199" evidence="1">
    <location>
        <begin position="26"/>
        <end position="84"/>
    </location>
</feature>
<organism evidence="2 3">
    <name type="scientific">Candidula unifasciata</name>
    <dbReference type="NCBI Taxonomy" id="100452"/>
    <lineage>
        <taxon>Eukaryota</taxon>
        <taxon>Metazoa</taxon>
        <taxon>Spiralia</taxon>
        <taxon>Lophotrochozoa</taxon>
        <taxon>Mollusca</taxon>
        <taxon>Gastropoda</taxon>
        <taxon>Heterobranchia</taxon>
        <taxon>Euthyneura</taxon>
        <taxon>Panpulmonata</taxon>
        <taxon>Eupulmonata</taxon>
        <taxon>Stylommatophora</taxon>
        <taxon>Helicina</taxon>
        <taxon>Helicoidea</taxon>
        <taxon>Geomitridae</taxon>
        <taxon>Candidula</taxon>
    </lineage>
</organism>
<dbReference type="OrthoDB" id="6286564at2759"/>
<dbReference type="AlphaFoldDB" id="A0A8S4A987"/>
<keyword evidence="3" id="KW-1185">Reference proteome</keyword>
<evidence type="ECO:0000256" key="1">
    <source>
        <dbReference type="SAM" id="SignalP"/>
    </source>
</evidence>
<keyword evidence="1" id="KW-0732">Signal</keyword>
<proteinExistence type="predicted"/>
<reference evidence="2" key="1">
    <citation type="submission" date="2021-04" db="EMBL/GenBank/DDBJ databases">
        <authorList>
            <consortium name="Molecular Ecology Group"/>
        </authorList>
    </citation>
    <scope>NUCLEOTIDE SEQUENCE</scope>
</reference>
<evidence type="ECO:0000313" key="2">
    <source>
        <dbReference type="EMBL" id="CAG5134831.1"/>
    </source>
</evidence>
<dbReference type="EMBL" id="CAJHNH020007645">
    <property type="protein sequence ID" value="CAG5134831.1"/>
    <property type="molecule type" value="Genomic_DNA"/>
</dbReference>
<dbReference type="Proteomes" id="UP000678393">
    <property type="component" value="Unassembled WGS sequence"/>
</dbReference>
<protein>
    <submittedName>
        <fullName evidence="2">Uncharacterized protein</fullName>
    </submittedName>
</protein>
<comment type="caution">
    <text evidence="2">The sequence shown here is derived from an EMBL/GenBank/DDBJ whole genome shotgun (WGS) entry which is preliminary data.</text>
</comment>
<feature type="signal peptide" evidence="1">
    <location>
        <begin position="1"/>
        <end position="25"/>
    </location>
</feature>
<sequence length="84" mass="9365">MFPLKTLLVLVTLLTTSLLLQTVSSSPVFATYLDQKTRQDILTLADRIAKLAQYGGRFLGEYQKRNGGTLDALYNMPDLEEAGR</sequence>
<gene>
    <name evidence="2" type="ORF">CUNI_LOCUS20389</name>
</gene>
<accession>A0A8S4A987</accession>
<name>A0A8S4A987_9EUPU</name>
<evidence type="ECO:0000313" key="3">
    <source>
        <dbReference type="Proteomes" id="UP000678393"/>
    </source>
</evidence>